<protein>
    <submittedName>
        <fullName evidence="1">Uncharacterized protein</fullName>
    </submittedName>
</protein>
<name>A0A2P2PR06_RHIMU</name>
<dbReference type="EMBL" id="GGEC01076683">
    <property type="protein sequence ID" value="MBX57167.1"/>
    <property type="molecule type" value="Transcribed_RNA"/>
</dbReference>
<proteinExistence type="predicted"/>
<evidence type="ECO:0000313" key="1">
    <source>
        <dbReference type="EMBL" id="MBX57167.1"/>
    </source>
</evidence>
<organism evidence="1">
    <name type="scientific">Rhizophora mucronata</name>
    <name type="common">Asiatic mangrove</name>
    <dbReference type="NCBI Taxonomy" id="61149"/>
    <lineage>
        <taxon>Eukaryota</taxon>
        <taxon>Viridiplantae</taxon>
        <taxon>Streptophyta</taxon>
        <taxon>Embryophyta</taxon>
        <taxon>Tracheophyta</taxon>
        <taxon>Spermatophyta</taxon>
        <taxon>Magnoliopsida</taxon>
        <taxon>eudicotyledons</taxon>
        <taxon>Gunneridae</taxon>
        <taxon>Pentapetalae</taxon>
        <taxon>rosids</taxon>
        <taxon>fabids</taxon>
        <taxon>Malpighiales</taxon>
        <taxon>Rhizophoraceae</taxon>
        <taxon>Rhizophora</taxon>
    </lineage>
</organism>
<sequence length="50" mass="5646">MTNSSLPKQLEASDEYHLRVASSCGVRTFSSPKGQKFCTQKIIKKKKDKD</sequence>
<dbReference type="AlphaFoldDB" id="A0A2P2PR06"/>
<reference evidence="1" key="1">
    <citation type="submission" date="2018-02" db="EMBL/GenBank/DDBJ databases">
        <title>Rhizophora mucronata_Transcriptome.</title>
        <authorList>
            <person name="Meera S.P."/>
            <person name="Sreeshan A."/>
            <person name="Augustine A."/>
        </authorList>
    </citation>
    <scope>NUCLEOTIDE SEQUENCE</scope>
    <source>
        <tissue evidence="1">Leaf</tissue>
    </source>
</reference>
<accession>A0A2P2PR06</accession>